<comment type="caution">
    <text evidence="2">The sequence shown here is derived from an EMBL/GenBank/DDBJ whole genome shotgun (WGS) entry which is preliminary data.</text>
</comment>
<accession>A0ABT4I2X8</accession>
<evidence type="ECO:0000313" key="2">
    <source>
        <dbReference type="EMBL" id="MCZ0833411.1"/>
    </source>
</evidence>
<organism evidence="2 3">
    <name type="scientific">Brevibacillus halotolerans</name>
    <dbReference type="NCBI Taxonomy" id="1507437"/>
    <lineage>
        <taxon>Bacteria</taxon>
        <taxon>Bacillati</taxon>
        <taxon>Bacillota</taxon>
        <taxon>Bacilli</taxon>
        <taxon>Bacillales</taxon>
        <taxon>Paenibacillaceae</taxon>
        <taxon>Brevibacillus</taxon>
    </lineage>
</organism>
<evidence type="ECO:0000313" key="3">
    <source>
        <dbReference type="Proteomes" id="UP001067708"/>
    </source>
</evidence>
<dbReference type="Proteomes" id="UP001067708">
    <property type="component" value="Unassembled WGS sequence"/>
</dbReference>
<sequence>MKINQLYKKIMSTITFVAILGITHSAYAAMKINIVRGSHNLINDIASWLLIFIPISGAVGIGISSAIANLSDNDPNVKAQASRRKKWILWYTVIGMGASGLIAGITSYYK</sequence>
<proteinExistence type="predicted"/>
<dbReference type="EMBL" id="JAPTNG010000023">
    <property type="protein sequence ID" value="MCZ0833411.1"/>
    <property type="molecule type" value="Genomic_DNA"/>
</dbReference>
<evidence type="ECO:0000256" key="1">
    <source>
        <dbReference type="SAM" id="Phobius"/>
    </source>
</evidence>
<name>A0ABT4I2X8_9BACL</name>
<reference evidence="2" key="1">
    <citation type="submission" date="2022-09" db="EMBL/GenBank/DDBJ databases">
        <title>Genome analysis and characterization of larvicidal activity of Brevibacillus strains.</title>
        <authorList>
            <person name="Patrusheva E.V."/>
            <person name="Izotova A.O."/>
            <person name="Toshchakov S.V."/>
            <person name="Sineoky S.P."/>
        </authorList>
    </citation>
    <scope>NUCLEOTIDE SEQUENCE</scope>
    <source>
        <strain evidence="2">VKPM_B-13244</strain>
    </source>
</reference>
<keyword evidence="1" id="KW-0812">Transmembrane</keyword>
<keyword evidence="1" id="KW-1133">Transmembrane helix</keyword>
<dbReference type="RefSeq" id="WP_258418357.1">
    <property type="nucleotide sequence ID" value="NZ_JAPTNG010000023.1"/>
</dbReference>
<protein>
    <submittedName>
        <fullName evidence="2">Uncharacterized protein</fullName>
    </submittedName>
</protein>
<feature type="transmembrane region" description="Helical" evidence="1">
    <location>
        <begin position="47"/>
        <end position="68"/>
    </location>
</feature>
<gene>
    <name evidence="2" type="ORF">O0535_22140</name>
</gene>
<keyword evidence="1" id="KW-0472">Membrane</keyword>
<feature type="transmembrane region" description="Helical" evidence="1">
    <location>
        <begin position="88"/>
        <end position="109"/>
    </location>
</feature>
<keyword evidence="3" id="KW-1185">Reference proteome</keyword>